<keyword evidence="4" id="KW-1003">Cell membrane</keyword>
<gene>
    <name evidence="9" type="ORF">DFP77_13351</name>
</gene>
<comment type="subcellular location">
    <subcellularLocation>
        <location evidence="1">Cell membrane</location>
        <topology evidence="1">Multi-pass membrane protein</topology>
    </subcellularLocation>
</comment>
<dbReference type="Pfam" id="PF01032">
    <property type="entry name" value="FecCD"/>
    <property type="match status" value="2"/>
</dbReference>
<evidence type="ECO:0000256" key="8">
    <source>
        <dbReference type="SAM" id="Phobius"/>
    </source>
</evidence>
<dbReference type="AlphaFoldDB" id="A0A368ZNS5"/>
<dbReference type="InterPro" id="IPR037294">
    <property type="entry name" value="ABC_BtuC-like"/>
</dbReference>
<evidence type="ECO:0000256" key="2">
    <source>
        <dbReference type="ARBA" id="ARBA00007935"/>
    </source>
</evidence>
<evidence type="ECO:0000256" key="6">
    <source>
        <dbReference type="ARBA" id="ARBA00022989"/>
    </source>
</evidence>
<feature type="transmembrane region" description="Helical" evidence="8">
    <location>
        <begin position="146"/>
        <end position="170"/>
    </location>
</feature>
<dbReference type="SUPFAM" id="SSF81345">
    <property type="entry name" value="ABC transporter involved in vitamin B12 uptake, BtuC"/>
    <property type="match status" value="2"/>
</dbReference>
<evidence type="ECO:0000313" key="10">
    <source>
        <dbReference type="Proteomes" id="UP000253506"/>
    </source>
</evidence>
<name>A0A368ZNS5_9GAMM</name>
<feature type="transmembrane region" description="Helical" evidence="8">
    <location>
        <begin position="631"/>
        <end position="654"/>
    </location>
</feature>
<keyword evidence="7 8" id="KW-0472">Membrane</keyword>
<feature type="transmembrane region" description="Helical" evidence="8">
    <location>
        <begin position="566"/>
        <end position="595"/>
    </location>
</feature>
<evidence type="ECO:0000256" key="5">
    <source>
        <dbReference type="ARBA" id="ARBA00022692"/>
    </source>
</evidence>
<feature type="transmembrane region" description="Helical" evidence="8">
    <location>
        <begin position="350"/>
        <end position="372"/>
    </location>
</feature>
<keyword evidence="5 8" id="KW-0812">Transmembrane</keyword>
<dbReference type="GO" id="GO:0022857">
    <property type="term" value="F:transmembrane transporter activity"/>
    <property type="evidence" value="ECO:0007669"/>
    <property type="project" value="InterPro"/>
</dbReference>
<keyword evidence="6 8" id="KW-1133">Transmembrane helix</keyword>
<feature type="transmembrane region" description="Helical" evidence="8">
    <location>
        <begin position="424"/>
        <end position="445"/>
    </location>
</feature>
<proteinExistence type="inferred from homology"/>
<feature type="transmembrane region" description="Helical" evidence="8">
    <location>
        <begin position="88"/>
        <end position="113"/>
    </location>
</feature>
<evidence type="ECO:0000256" key="3">
    <source>
        <dbReference type="ARBA" id="ARBA00022448"/>
    </source>
</evidence>
<dbReference type="GO" id="GO:0005886">
    <property type="term" value="C:plasma membrane"/>
    <property type="evidence" value="ECO:0007669"/>
    <property type="project" value="UniProtKB-SubCell"/>
</dbReference>
<comment type="similarity">
    <text evidence="2">Belongs to the binding-protein-dependent transport system permease family. FecCD subfamily.</text>
</comment>
<feature type="transmembrane region" description="Helical" evidence="8">
    <location>
        <begin position="275"/>
        <end position="293"/>
    </location>
</feature>
<feature type="transmembrane region" description="Helical" evidence="8">
    <location>
        <begin position="53"/>
        <end position="76"/>
    </location>
</feature>
<feature type="transmembrane region" description="Helical" evidence="8">
    <location>
        <begin position="452"/>
        <end position="470"/>
    </location>
</feature>
<dbReference type="RefSeq" id="WP_114413134.1">
    <property type="nucleotide sequence ID" value="NZ_QPJQ01000033.1"/>
</dbReference>
<dbReference type="Gene3D" id="1.10.3470.10">
    <property type="entry name" value="ABC transporter involved in vitamin B12 uptake, BtuC"/>
    <property type="match status" value="2"/>
</dbReference>
<dbReference type="EMBL" id="QPJQ01000033">
    <property type="protein sequence ID" value="RCW97002.1"/>
    <property type="molecule type" value="Genomic_DNA"/>
</dbReference>
<reference evidence="9 10" key="1">
    <citation type="submission" date="2018-07" db="EMBL/GenBank/DDBJ databases">
        <title>Genomic Encyclopedia of Type Strains, Phase III (KMG-III): the genomes of soil and plant-associated and newly described type strains.</title>
        <authorList>
            <person name="Whitman W."/>
        </authorList>
    </citation>
    <scope>NUCLEOTIDE SEQUENCE [LARGE SCALE GENOMIC DNA]</scope>
    <source>
        <strain evidence="9 10">CECT 7731</strain>
    </source>
</reference>
<feature type="transmembrane region" description="Helical" evidence="8">
    <location>
        <begin position="607"/>
        <end position="625"/>
    </location>
</feature>
<dbReference type="Proteomes" id="UP000253506">
    <property type="component" value="Unassembled WGS sequence"/>
</dbReference>
<comment type="caution">
    <text evidence="9">The sequence shown here is derived from an EMBL/GenBank/DDBJ whole genome shotgun (WGS) entry which is preliminary data.</text>
</comment>
<feature type="transmembrane region" description="Helical" evidence="8">
    <location>
        <begin position="236"/>
        <end position="263"/>
    </location>
</feature>
<feature type="transmembrane region" description="Helical" evidence="8">
    <location>
        <begin position="12"/>
        <end position="33"/>
    </location>
</feature>
<evidence type="ECO:0000256" key="7">
    <source>
        <dbReference type="ARBA" id="ARBA00023136"/>
    </source>
</evidence>
<organism evidence="9 10">
    <name type="scientific">Marinomonas foliarum</name>
    <dbReference type="NCBI Taxonomy" id="491950"/>
    <lineage>
        <taxon>Bacteria</taxon>
        <taxon>Pseudomonadati</taxon>
        <taxon>Pseudomonadota</taxon>
        <taxon>Gammaproteobacteria</taxon>
        <taxon>Oceanospirillales</taxon>
        <taxon>Oceanospirillaceae</taxon>
        <taxon>Marinomonas</taxon>
    </lineage>
</organism>
<dbReference type="InterPro" id="IPR000522">
    <property type="entry name" value="ABC_transptr_permease_BtuC"/>
</dbReference>
<evidence type="ECO:0000256" key="4">
    <source>
        <dbReference type="ARBA" id="ARBA00022475"/>
    </source>
</evidence>
<dbReference type="GO" id="GO:0033214">
    <property type="term" value="P:siderophore-iron import into cell"/>
    <property type="evidence" value="ECO:0007669"/>
    <property type="project" value="TreeGrafter"/>
</dbReference>
<evidence type="ECO:0000256" key="1">
    <source>
        <dbReference type="ARBA" id="ARBA00004651"/>
    </source>
</evidence>
<dbReference type="NCBIfam" id="NF007866">
    <property type="entry name" value="PRK10577.1-2"/>
    <property type="match status" value="1"/>
</dbReference>
<feature type="transmembrane region" description="Helical" evidence="8">
    <location>
        <begin position="119"/>
        <end position="139"/>
    </location>
</feature>
<feature type="transmembrane region" description="Helical" evidence="8">
    <location>
        <begin position="393"/>
        <end position="412"/>
    </location>
</feature>
<feature type="transmembrane region" description="Helical" evidence="8">
    <location>
        <begin position="305"/>
        <end position="326"/>
    </location>
</feature>
<keyword evidence="3" id="KW-0813">Transport</keyword>
<feature type="transmembrane region" description="Helical" evidence="8">
    <location>
        <begin position="525"/>
        <end position="546"/>
    </location>
</feature>
<protein>
    <submittedName>
        <fullName evidence="9">Iron complex transport system permease protein</fullName>
    </submittedName>
</protein>
<dbReference type="PANTHER" id="PTHR30472:SF37">
    <property type="entry name" value="FE(3+) DICITRATE TRANSPORT SYSTEM PERMEASE PROTEIN FECD-RELATED"/>
    <property type="match status" value="1"/>
</dbReference>
<dbReference type="PANTHER" id="PTHR30472">
    <property type="entry name" value="FERRIC ENTEROBACTIN TRANSPORT SYSTEM PERMEASE PROTEIN"/>
    <property type="match status" value="1"/>
</dbReference>
<accession>A0A368ZNS5</accession>
<dbReference type="CDD" id="cd06550">
    <property type="entry name" value="TM_ABC_iron-siderophores_like"/>
    <property type="match status" value="2"/>
</dbReference>
<dbReference type="OrthoDB" id="9811721at2"/>
<sequence>MTALPIRITLPIGLVLALSLVIAFIQYTTPYAGGWSLLQKVVFDYDTTNYKELIVYLTYLPRLAIACICGFSLAVAGCIMQFVLRNPIAAPTTLGVASGAQLGMVLGVLFIPASMTLPHFIPAFIGGAGTSILVFLIAARKGFAPIHLILSGMVISLFIGATNTMLMLVYERNLSSVFIWGAGALHQNSWESVQRILPLLSVPMIALLLIQRPLYTLILGDSVSNTIGNNVKRIKLIALTSAIFITAVIVSEVGIIGFIGIVAPGITRLLGVRNLTKQILASGLVGALILLFADQLTQPISAATGDLLPTGAMTALLGAPFLLWLLNRQTWPSQLRATDEAAPHLRHRRFLPLLVALLVALVSISFLALFVGKNTLGWEFAVNDTLLHLRTPRILGALFAGIGLAITGTLIQRLTNNPMASPEILGISSGAALTLVLCTLIFGISINRYEQILIGTLGALAVTSMIWWLGKKHRFAPSQLLLTGIALSAALDAIMRISMSSGQENVSTLLTWLSGSTYLVSYQDVSILAVGVAVFGLIAVLLHRWLDLIALGEVSASSVGLNTLLVRRVIFVLIAAITTLCTAIIGPLTFIGLLAPHMARALNQNTAYKQLITACLLGALVMVMADWMGRVIWFPWQFPAGLLSSLIGGAYFLYLMRK</sequence>
<evidence type="ECO:0000313" key="9">
    <source>
        <dbReference type="EMBL" id="RCW97002.1"/>
    </source>
</evidence>